<dbReference type="SMART" id="SM00323">
    <property type="entry name" value="RasGAP"/>
    <property type="match status" value="1"/>
</dbReference>
<dbReference type="PANTHER" id="PTHR10194:SF60">
    <property type="entry name" value="RAS GTPASE-ACTIVATING PROTEIN RASKOL"/>
    <property type="match status" value="1"/>
</dbReference>
<feature type="domain" description="PH" evidence="6">
    <location>
        <begin position="889"/>
        <end position="991"/>
    </location>
</feature>
<keyword evidence="11" id="KW-1185">Reference proteome</keyword>
<dbReference type="Pfam" id="PF00611">
    <property type="entry name" value="FCH"/>
    <property type="match status" value="1"/>
</dbReference>
<feature type="compositionally biased region" description="Basic and acidic residues" evidence="4">
    <location>
        <begin position="1765"/>
        <end position="1774"/>
    </location>
</feature>
<dbReference type="InterPro" id="IPR001060">
    <property type="entry name" value="FCH_dom"/>
</dbReference>
<evidence type="ECO:0000259" key="7">
    <source>
        <dbReference type="PROSITE" id="PS50004"/>
    </source>
</evidence>
<feature type="chain" id="PRO_5021190395" description="Ras-GAP domain-containing protein" evidence="5">
    <location>
        <begin position="21"/>
        <end position="1887"/>
    </location>
</feature>
<evidence type="ECO:0008006" key="12">
    <source>
        <dbReference type="Google" id="ProtNLM"/>
    </source>
</evidence>
<dbReference type="InterPro" id="IPR001936">
    <property type="entry name" value="RasGAP_dom"/>
</dbReference>
<dbReference type="SUPFAM" id="SSF49562">
    <property type="entry name" value="C2 domain (Calcium/lipid-binding domain, CaLB)"/>
    <property type="match status" value="1"/>
</dbReference>
<feature type="compositionally biased region" description="Low complexity" evidence="4">
    <location>
        <begin position="1605"/>
        <end position="1614"/>
    </location>
</feature>
<feature type="compositionally biased region" description="Low complexity" evidence="4">
    <location>
        <begin position="1838"/>
        <end position="1857"/>
    </location>
</feature>
<sequence>MKAVLGWCLVAFLKVASTQSATEDVSQTLFSPSLYHGISFLHDPQTGACQIIRSEPAQPIRGIPIRRRPASHDEGGSETEDLDFVEVVEKTEELAMQHVNRICFGKTEKSISVAPESLIAGEMEIVKVLDNGPPENRIDVVFMGDGYTVKERVRFFDDIRRLTADMWSGETFQSTLPLFNIWAIYAPSADHGIGIGGKAKNTPFGLYRDGTELRGIYCSKPQAARAACKLTGQAACDFPSLIANDEFYGGLGGEFVISTRSNTSGTIVLRHEMGHNFIKVGEEYDGGYVYSGCNSERTLKDMKWKQWLTKTDVVEQRSELLVQDYSWYDLAKGKYKIPFKSDGSFKRWSLKISASGVEVENAMEVYVDGQRLEWQTTGLLDRGFYEWFNETKGFSAGDHALEFRLGVPAKPSAPIRQLCSVTLIEYGSDKEYNIDNSFISAYPTISISGQKTYRPTHEGCLMRNMGWKTLCSVCQEGLWMNLMSRLSVIDKVESTCKSGKPTLTVIPLPLAQFRESGDLGRNVESYEVRWYKQTPAKPMDRLLIQPDAAGLTDPGWKQVAELDDTFAAAVEPGTWKVDVTFKTIDVRYTEESVKQCKELVGFLRKRSLLEMEYAKSLFKLAQGYQKTQNPETSGKEREREPESGRRSSNAGDRSGDALRAQLLQTSVWKCFYDYVDQITKTAETHRNLALAMQNNVMEPFTILIKDMEVVRKVQVDRSVDHVRCLQDVYAGLKRAQEDYDALQYAANETQQNHMRARMTAGTKDKEIEKLANRAAAASEKADAANEALQVFGEICKDSQEQYYGQMLPSLLENIKKRERERSGAVKKVLADTVFLDKTCREANVAAIESLTDRLKLIDLEGDSEEFAEAHMVDEPGQQGQQVSVAALLNPVKAGRMMVKRGDFVAGWKTRYFVLMEDGLLYCFDNEAAVKPREILSLPYSAVHHLDNSYFNRPHCLQIICLTRKGRQTYNLIAETASCKIEWMSVLRKHASCCIKGVIAREQTGLHPLPNEQDPGFTVTRSFQLSVMEAKDLKGSQGLSGLNPYCIALLDDVKQSRTSTKAGDAPFWGEDFEFQNICAHYTRLRLVVFNHSRLQRDTDLGYVSINLTAAKPSSRIEQWYPIKQLPRPNHTEVLAKGSIRVAFSLNVTELLPAEFYIQFVELVTEPTFTGIKMLGSVCGTQREAVAKLFISILMSKKMELQGLKTLLVDEIEATDSPNIIFRGNSMATKAVDQYMKVIGMGYLTDTIGLLVRQVYMAKDACEVDPTRVEHADALNRNWKKLKTLVEGFWEAISKSAHNCPKELKEVFSFVRESVSHKWDGADGIETSQPVQYAAISGFIFLRFFCPAILHPKLFNLIPDHPDAGTSRTFTLIAKVLQNLANLSDFGSKEPYMAECNGFISSNIGNMKAFIDGVSTAQGLDPSDTTSAPVSDPRPLPRKDVENLYLFFEAHIEPLSEQGGSDRIVQDLIRECRMLEVAHEEFRGHGSVENMGISISSFTSAECLAGLNKPGDGLRKLTSGMAGVINTNKNMSNVAGPFFRSTLDRPPQISLTDFSTMRDGILFRPGMDLEASFAASSKASGSLDDLHAILDSMDGSSMWSSSRAASSSLQSIRSSSPADTSRRPSIRAASPDDASRGEDSSGRPNVTSFRPFDPSRRPSDAGTMSPIPPERKGSRAVDMPSSSLQYGGPLTQSQSFERHPPIPPEPNARGHSRQKSGGGKGFIKSLMNVGGGGDREGSWIGSFGDRKRFGSTSSISSKESTESYTMSRRESEDSRSKSRTSVEMPWPAQNNPIMEHANESIERPPGQSGYLMPGSGPYRRTSSDSRENFPIPPPPPMPDGPSNYSDSVSIGSDSGSIRSNRLRSMSMGNKVKSRLSVIWKNGAPGGKQS</sequence>
<dbReference type="PROSITE" id="PS50003">
    <property type="entry name" value="PH_DOMAIN"/>
    <property type="match status" value="1"/>
</dbReference>
<accession>A0A507EI69</accession>
<organism evidence="10 11">
    <name type="scientific">Powellomyces hirtus</name>
    <dbReference type="NCBI Taxonomy" id="109895"/>
    <lineage>
        <taxon>Eukaryota</taxon>
        <taxon>Fungi</taxon>
        <taxon>Fungi incertae sedis</taxon>
        <taxon>Chytridiomycota</taxon>
        <taxon>Chytridiomycota incertae sedis</taxon>
        <taxon>Chytridiomycetes</taxon>
        <taxon>Spizellomycetales</taxon>
        <taxon>Powellomycetaceae</taxon>
        <taxon>Powellomyces</taxon>
    </lineage>
</organism>
<dbReference type="Gene3D" id="2.30.29.30">
    <property type="entry name" value="Pleckstrin-homology domain (PH domain)/Phosphotyrosine-binding domain (PTB)"/>
    <property type="match status" value="1"/>
</dbReference>
<dbReference type="PROSITE" id="PS50018">
    <property type="entry name" value="RAS_GTPASE_ACTIV_2"/>
    <property type="match status" value="1"/>
</dbReference>
<evidence type="ECO:0000256" key="4">
    <source>
        <dbReference type="SAM" id="MobiDB-lite"/>
    </source>
</evidence>
<dbReference type="PROSITE" id="PS51741">
    <property type="entry name" value="F_BAR"/>
    <property type="match status" value="1"/>
</dbReference>
<keyword evidence="1" id="KW-0343">GTPase activation</keyword>
<dbReference type="EMBL" id="QEAQ01000001">
    <property type="protein sequence ID" value="TPX63006.1"/>
    <property type="molecule type" value="Genomic_DNA"/>
</dbReference>
<dbReference type="InterPro" id="IPR000008">
    <property type="entry name" value="C2_dom"/>
</dbReference>
<dbReference type="STRING" id="109895.A0A507EI69"/>
<evidence type="ECO:0000256" key="5">
    <source>
        <dbReference type="SAM" id="SignalP"/>
    </source>
</evidence>
<feature type="compositionally biased region" description="Basic and acidic residues" evidence="4">
    <location>
        <begin position="633"/>
        <end position="645"/>
    </location>
</feature>
<dbReference type="InterPro" id="IPR039360">
    <property type="entry name" value="Ras_GTPase"/>
</dbReference>
<keyword evidence="2 3" id="KW-0175">Coiled coil</keyword>
<evidence type="ECO:0000256" key="2">
    <source>
        <dbReference type="PROSITE-ProRule" id="PRU01077"/>
    </source>
</evidence>
<dbReference type="InterPro" id="IPR008936">
    <property type="entry name" value="Rho_GTPase_activation_prot"/>
</dbReference>
<dbReference type="PANTHER" id="PTHR10194">
    <property type="entry name" value="RAS GTPASE-ACTIVATING PROTEINS"/>
    <property type="match status" value="1"/>
</dbReference>
<comment type="caution">
    <text evidence="10">The sequence shown here is derived from an EMBL/GenBank/DDBJ whole genome shotgun (WGS) entry which is preliminary data.</text>
</comment>
<evidence type="ECO:0000259" key="8">
    <source>
        <dbReference type="PROSITE" id="PS50018"/>
    </source>
</evidence>
<dbReference type="InterPro" id="IPR027267">
    <property type="entry name" value="AH/BAR_dom_sf"/>
</dbReference>
<dbReference type="InterPro" id="IPR001849">
    <property type="entry name" value="PH_domain"/>
</dbReference>
<feature type="domain" description="C2" evidence="7">
    <location>
        <begin position="1002"/>
        <end position="1119"/>
    </location>
</feature>
<protein>
    <recommendedName>
        <fullName evidence="12">Ras-GAP domain-containing protein</fullName>
    </recommendedName>
</protein>
<evidence type="ECO:0000259" key="9">
    <source>
        <dbReference type="PROSITE" id="PS51741"/>
    </source>
</evidence>
<gene>
    <name evidence="10" type="ORF">PhCBS80983_g00174</name>
</gene>
<keyword evidence="5" id="KW-0732">Signal</keyword>
<dbReference type="GO" id="GO:0005096">
    <property type="term" value="F:GTPase activator activity"/>
    <property type="evidence" value="ECO:0007669"/>
    <property type="project" value="UniProtKB-KW"/>
</dbReference>
<dbReference type="SUPFAM" id="SSF103657">
    <property type="entry name" value="BAR/IMD domain-like"/>
    <property type="match status" value="1"/>
</dbReference>
<proteinExistence type="predicted"/>
<dbReference type="InterPro" id="IPR019026">
    <property type="entry name" value="Peptidase_M64_IgA"/>
</dbReference>
<feature type="signal peptide" evidence="5">
    <location>
        <begin position="1"/>
        <end position="20"/>
    </location>
</feature>
<dbReference type="GO" id="GO:0008237">
    <property type="term" value="F:metallopeptidase activity"/>
    <property type="evidence" value="ECO:0007669"/>
    <property type="project" value="InterPro"/>
</dbReference>
<evidence type="ECO:0000259" key="6">
    <source>
        <dbReference type="PROSITE" id="PS50003"/>
    </source>
</evidence>
<dbReference type="CDD" id="cd00030">
    <property type="entry name" value="C2"/>
    <property type="match status" value="1"/>
</dbReference>
<name>A0A507EI69_9FUNG</name>
<feature type="region of interest" description="Disordered" evidence="4">
    <location>
        <begin position="1605"/>
        <end position="1887"/>
    </location>
</feature>
<feature type="coiled-coil region" evidence="3">
    <location>
        <begin position="732"/>
        <end position="787"/>
    </location>
</feature>
<dbReference type="InterPro" id="IPR024079">
    <property type="entry name" value="MetalloPept_cat_dom_sf"/>
</dbReference>
<dbReference type="Gene3D" id="2.60.40.150">
    <property type="entry name" value="C2 domain"/>
    <property type="match status" value="1"/>
</dbReference>
<feature type="compositionally biased region" description="Polar residues" evidence="4">
    <location>
        <begin position="1678"/>
        <end position="1693"/>
    </location>
</feature>
<dbReference type="Pfam" id="PF00168">
    <property type="entry name" value="C2"/>
    <property type="match status" value="1"/>
</dbReference>
<dbReference type="InterPro" id="IPR035892">
    <property type="entry name" value="C2_domain_sf"/>
</dbReference>
<feature type="compositionally biased region" description="Pro residues" evidence="4">
    <location>
        <begin position="1828"/>
        <end position="1837"/>
    </location>
</feature>
<dbReference type="SMART" id="SM00055">
    <property type="entry name" value="FCH"/>
    <property type="match status" value="1"/>
</dbReference>
<evidence type="ECO:0000256" key="3">
    <source>
        <dbReference type="SAM" id="Coils"/>
    </source>
</evidence>
<evidence type="ECO:0000256" key="1">
    <source>
        <dbReference type="ARBA" id="ARBA00022468"/>
    </source>
</evidence>
<dbReference type="Pfam" id="PF09471">
    <property type="entry name" value="Peptidase_M64"/>
    <property type="match status" value="1"/>
</dbReference>
<dbReference type="PROSITE" id="PS50004">
    <property type="entry name" value="C2"/>
    <property type="match status" value="1"/>
</dbReference>
<dbReference type="Gene3D" id="3.40.390.10">
    <property type="entry name" value="Collagenase (Catalytic Domain)"/>
    <property type="match status" value="1"/>
</dbReference>
<dbReference type="InterPro" id="IPR031160">
    <property type="entry name" value="F_BAR_dom"/>
</dbReference>
<dbReference type="SUPFAM" id="SSF50729">
    <property type="entry name" value="PH domain-like"/>
    <property type="match status" value="1"/>
</dbReference>
<dbReference type="SMART" id="SM00239">
    <property type="entry name" value="C2"/>
    <property type="match status" value="1"/>
</dbReference>
<dbReference type="InterPro" id="IPR011993">
    <property type="entry name" value="PH-like_dom_sf"/>
</dbReference>
<dbReference type="Pfam" id="PF00169">
    <property type="entry name" value="PH"/>
    <property type="match status" value="1"/>
</dbReference>
<dbReference type="Proteomes" id="UP000318582">
    <property type="component" value="Unassembled WGS sequence"/>
</dbReference>
<feature type="region of interest" description="Disordered" evidence="4">
    <location>
        <begin position="624"/>
        <end position="655"/>
    </location>
</feature>
<dbReference type="Pfam" id="PF00616">
    <property type="entry name" value="RasGAP"/>
    <property type="match status" value="1"/>
</dbReference>
<reference evidence="10 11" key="1">
    <citation type="journal article" date="2019" name="Sci. Rep.">
        <title>Comparative genomics of chytrid fungi reveal insights into the obligate biotrophic and pathogenic lifestyle of Synchytrium endobioticum.</title>
        <authorList>
            <person name="van de Vossenberg B.T.L.H."/>
            <person name="Warris S."/>
            <person name="Nguyen H.D.T."/>
            <person name="van Gent-Pelzer M.P.E."/>
            <person name="Joly D.L."/>
            <person name="van de Geest H.C."/>
            <person name="Bonants P.J.M."/>
            <person name="Smith D.S."/>
            <person name="Levesque C.A."/>
            <person name="van der Lee T.A.J."/>
        </authorList>
    </citation>
    <scope>NUCLEOTIDE SEQUENCE [LARGE SCALE GENOMIC DNA]</scope>
    <source>
        <strain evidence="10 11">CBS 809.83</strain>
    </source>
</reference>
<evidence type="ECO:0000313" key="10">
    <source>
        <dbReference type="EMBL" id="TPX63006.1"/>
    </source>
</evidence>
<dbReference type="SMART" id="SM00233">
    <property type="entry name" value="PH"/>
    <property type="match status" value="1"/>
</dbReference>
<dbReference type="Gene3D" id="1.20.1270.60">
    <property type="entry name" value="Arfaptin homology (AH) domain/BAR domain"/>
    <property type="match status" value="1"/>
</dbReference>
<dbReference type="Gene3D" id="1.10.506.10">
    <property type="entry name" value="GTPase Activation - p120gap, domain 1"/>
    <property type="match status" value="2"/>
</dbReference>
<feature type="domain" description="Ras-GAP" evidence="8">
    <location>
        <begin position="1180"/>
        <end position="1380"/>
    </location>
</feature>
<dbReference type="SUPFAM" id="SSF48350">
    <property type="entry name" value="GTPase activation domain, GAP"/>
    <property type="match status" value="1"/>
</dbReference>
<feature type="domain" description="F-BAR" evidence="9">
    <location>
        <begin position="554"/>
        <end position="862"/>
    </location>
</feature>
<evidence type="ECO:0000313" key="11">
    <source>
        <dbReference type="Proteomes" id="UP000318582"/>
    </source>
</evidence>